<evidence type="ECO:0000256" key="1">
    <source>
        <dbReference type="SAM" id="MobiDB-lite"/>
    </source>
</evidence>
<evidence type="ECO:0000313" key="3">
    <source>
        <dbReference type="EMBL" id="KAF2609201.1"/>
    </source>
</evidence>
<dbReference type="Proteomes" id="UP000712281">
    <property type="component" value="Unassembled WGS sequence"/>
</dbReference>
<feature type="compositionally biased region" description="Polar residues" evidence="1">
    <location>
        <begin position="36"/>
        <end position="51"/>
    </location>
</feature>
<reference evidence="2" key="1">
    <citation type="submission" date="2019-12" db="EMBL/GenBank/DDBJ databases">
        <title>Genome sequencing and annotation of Brassica cretica.</title>
        <authorList>
            <person name="Studholme D.J."/>
            <person name="Sarris P.F."/>
        </authorList>
    </citation>
    <scope>NUCLEOTIDE SEQUENCE</scope>
    <source>
        <strain evidence="3">PFS-001/15</strain>
        <strain evidence="2">PFS-102/07</strain>
        <tissue evidence="2">Leaf</tissue>
    </source>
</reference>
<feature type="region of interest" description="Disordered" evidence="1">
    <location>
        <begin position="36"/>
        <end position="61"/>
    </location>
</feature>
<proteinExistence type="predicted"/>
<sequence length="61" mass="6951">MTVVEHNVPSDDSQRVAELQKQVDGMLSQITEMNQNREATEENPNLSSEVQNLKKKLDEHS</sequence>
<comment type="caution">
    <text evidence="2">The sequence shown here is derived from an EMBL/GenBank/DDBJ whole genome shotgun (WGS) entry which is preliminary data.</text>
</comment>
<name>A0A8S9KM01_BRACR</name>
<evidence type="ECO:0000313" key="2">
    <source>
        <dbReference type="EMBL" id="KAF2594356.1"/>
    </source>
</evidence>
<organism evidence="2">
    <name type="scientific">Brassica cretica</name>
    <name type="common">Mustard</name>
    <dbReference type="NCBI Taxonomy" id="69181"/>
    <lineage>
        <taxon>Eukaryota</taxon>
        <taxon>Viridiplantae</taxon>
        <taxon>Streptophyta</taxon>
        <taxon>Embryophyta</taxon>
        <taxon>Tracheophyta</taxon>
        <taxon>Spermatophyta</taxon>
        <taxon>Magnoliopsida</taxon>
        <taxon>eudicotyledons</taxon>
        <taxon>Gunneridae</taxon>
        <taxon>Pentapetalae</taxon>
        <taxon>rosids</taxon>
        <taxon>malvids</taxon>
        <taxon>Brassicales</taxon>
        <taxon>Brassicaceae</taxon>
        <taxon>Brassiceae</taxon>
        <taxon>Brassica</taxon>
    </lineage>
</organism>
<dbReference type="AlphaFoldDB" id="A0A8S9KM01"/>
<gene>
    <name evidence="3" type="ORF">F2Q68_00043104</name>
    <name evidence="2" type="ORF">F2Q70_00042359</name>
</gene>
<dbReference type="EMBL" id="QGKW02000276">
    <property type="protein sequence ID" value="KAF2609201.1"/>
    <property type="molecule type" value="Genomic_DNA"/>
</dbReference>
<protein>
    <submittedName>
        <fullName evidence="2">Uncharacterized protein</fullName>
    </submittedName>
</protein>
<dbReference type="EMBL" id="QGKY02000164">
    <property type="protein sequence ID" value="KAF2594356.1"/>
    <property type="molecule type" value="Genomic_DNA"/>
</dbReference>
<accession>A0A8S9KM01</accession>